<name>A0A7G9A7U5_RAOOR</name>
<dbReference type="RefSeq" id="WP_044257108.1">
    <property type="nucleotide sequence ID" value="NZ_JAHWIV010000054.1"/>
</dbReference>
<dbReference type="Pfam" id="PF11392">
    <property type="entry name" value="AllH"/>
    <property type="match status" value="1"/>
</dbReference>
<protein>
    <recommendedName>
        <fullName evidence="2">DUF2877 domain-containing protein</fullName>
    </recommendedName>
</protein>
<reference evidence="1" key="1">
    <citation type="submission" date="2020-02" db="EMBL/GenBank/DDBJ databases">
        <authorList>
            <person name="Zhou D."/>
        </authorList>
    </citation>
    <scope>NUCLEOTIDE SEQUENCE</scope>
    <source>
        <strain evidence="1">193104922</strain>
        <plasmid evidence="1">p104922-NR</plasmid>
    </source>
</reference>
<organism evidence="1">
    <name type="scientific">Raoultella ornithinolytica</name>
    <name type="common">Klebsiella ornithinolytica</name>
    <dbReference type="NCBI Taxonomy" id="54291"/>
    <lineage>
        <taxon>Bacteria</taxon>
        <taxon>Pseudomonadati</taxon>
        <taxon>Pseudomonadota</taxon>
        <taxon>Gammaproteobacteria</taxon>
        <taxon>Enterobacterales</taxon>
        <taxon>Enterobacteriaceae</taxon>
        <taxon>Klebsiella/Raoultella group</taxon>
        <taxon>Raoultella</taxon>
    </lineage>
</organism>
<keyword evidence="1" id="KW-0614">Plasmid</keyword>
<evidence type="ECO:0000313" key="1">
    <source>
        <dbReference type="EMBL" id="QNL32824.1"/>
    </source>
</evidence>
<proteinExistence type="predicted"/>
<geneLocation type="plasmid" evidence="1">
    <name>p104922-NR</name>
</geneLocation>
<dbReference type="InterPro" id="IPR021530">
    <property type="entry name" value="AllH-like"/>
</dbReference>
<accession>A0A7G9A7U5</accession>
<dbReference type="EMBL" id="MT062913">
    <property type="protein sequence ID" value="QNL32824.1"/>
    <property type="molecule type" value="Genomic_DNA"/>
</dbReference>
<sequence length="292" mass="32555">MTSLTLIPVTVGYLAIDRLNDAGNQQINVHSCFTNTMNLLLSDGELLILASEHTGLNHPDTIIVSVPANWDWRCTGRAGITFGDGIFSNPVWQMDIRHVKRWQQTDLYPLIMTETERKYTFLAEQLKVYSQRYPIKSAIMLLPDNMAKQVNRPLREVNIAIEDNEQQISQLVDGLIGFGFGLTPDGDDYLLGYLAAISFLPQDIISRHRRALTRIIISRLDRTNDISQHYLKRATEGHFSEAICQLLTHLSAPFSPSPLAAAATAVMRFGASSGVDCLAGLLHGIRASTRIH</sequence>
<evidence type="ECO:0008006" key="2">
    <source>
        <dbReference type="Google" id="ProtNLM"/>
    </source>
</evidence>
<dbReference type="AlphaFoldDB" id="A0A7G9A7U5"/>